<dbReference type="Proteomes" id="UP000663846">
    <property type="component" value="Unassembled WGS sequence"/>
</dbReference>
<keyword evidence="11 14" id="KW-0503">Monooxygenase</keyword>
<evidence type="ECO:0000313" key="17">
    <source>
        <dbReference type="Proteomes" id="UP000663846"/>
    </source>
</evidence>
<comment type="pathway">
    <text evidence="3">Secondary metabolite biosynthesis.</text>
</comment>
<name>A0A8H2XB42_9AGAM</name>
<dbReference type="GO" id="GO:0020037">
    <property type="term" value="F:heme binding"/>
    <property type="evidence" value="ECO:0007669"/>
    <property type="project" value="InterPro"/>
</dbReference>
<evidence type="ECO:0000256" key="15">
    <source>
        <dbReference type="SAM" id="MobiDB-lite"/>
    </source>
</evidence>
<gene>
    <name evidence="16" type="ORF">RDB_LOCUS90289</name>
</gene>
<evidence type="ECO:0000256" key="7">
    <source>
        <dbReference type="ARBA" id="ARBA00022723"/>
    </source>
</evidence>
<evidence type="ECO:0000256" key="8">
    <source>
        <dbReference type="ARBA" id="ARBA00022989"/>
    </source>
</evidence>
<sequence length="94" mass="10450">MRISKGSLIFGMIGNMVRDPQTYRDPHTFNPERFMGSPDDVEMNPENIAFGFGRRRCPGVNVAHSSLWLVIASTLATYDITPVIGPDGELQLPE</sequence>
<dbReference type="InterPro" id="IPR017972">
    <property type="entry name" value="Cyt_P450_CS"/>
</dbReference>
<dbReference type="InterPro" id="IPR001128">
    <property type="entry name" value="Cyt_P450"/>
</dbReference>
<evidence type="ECO:0000256" key="13">
    <source>
        <dbReference type="PIRSR" id="PIRSR602401-1"/>
    </source>
</evidence>
<dbReference type="AlphaFoldDB" id="A0A8H2XB42"/>
<evidence type="ECO:0000256" key="11">
    <source>
        <dbReference type="ARBA" id="ARBA00023033"/>
    </source>
</evidence>
<protein>
    <recommendedName>
        <fullName evidence="18">O-methylsterigmatocystin oxidoreductase</fullName>
    </recommendedName>
</protein>
<keyword evidence="10 13" id="KW-0408">Iron</keyword>
<reference evidence="16" key="1">
    <citation type="submission" date="2021-01" db="EMBL/GenBank/DDBJ databases">
        <authorList>
            <person name="Kaushik A."/>
        </authorList>
    </citation>
    <scope>NUCLEOTIDE SEQUENCE</scope>
    <source>
        <strain evidence="16">AG1-1C</strain>
    </source>
</reference>
<dbReference type="PRINTS" id="PR00463">
    <property type="entry name" value="EP450I"/>
</dbReference>
<evidence type="ECO:0000313" key="16">
    <source>
        <dbReference type="EMBL" id="CAE6422456.1"/>
    </source>
</evidence>
<evidence type="ECO:0000256" key="14">
    <source>
        <dbReference type="RuleBase" id="RU000461"/>
    </source>
</evidence>
<comment type="cofactor">
    <cofactor evidence="1 13">
        <name>heme</name>
        <dbReference type="ChEBI" id="CHEBI:30413"/>
    </cofactor>
</comment>
<comment type="subcellular location">
    <subcellularLocation>
        <location evidence="2">Membrane</location>
    </subcellularLocation>
</comment>
<evidence type="ECO:0000256" key="12">
    <source>
        <dbReference type="ARBA" id="ARBA00023136"/>
    </source>
</evidence>
<dbReference type="PANTHER" id="PTHR46300">
    <property type="entry name" value="P450, PUTATIVE (EUROFUNG)-RELATED-RELATED"/>
    <property type="match status" value="1"/>
</dbReference>
<evidence type="ECO:0000256" key="2">
    <source>
        <dbReference type="ARBA" id="ARBA00004370"/>
    </source>
</evidence>
<accession>A0A8H2XB42</accession>
<keyword evidence="8" id="KW-1133">Transmembrane helix</keyword>
<dbReference type="InterPro" id="IPR050364">
    <property type="entry name" value="Cytochrome_P450_fung"/>
</dbReference>
<dbReference type="SUPFAM" id="SSF48264">
    <property type="entry name" value="Cytochrome P450"/>
    <property type="match status" value="1"/>
</dbReference>
<keyword evidence="5 13" id="KW-0349">Heme</keyword>
<dbReference type="InterPro" id="IPR002401">
    <property type="entry name" value="Cyt_P450_E_grp-I"/>
</dbReference>
<organism evidence="16 17">
    <name type="scientific">Rhizoctonia solani</name>
    <dbReference type="NCBI Taxonomy" id="456999"/>
    <lineage>
        <taxon>Eukaryota</taxon>
        <taxon>Fungi</taxon>
        <taxon>Dikarya</taxon>
        <taxon>Basidiomycota</taxon>
        <taxon>Agaricomycotina</taxon>
        <taxon>Agaricomycetes</taxon>
        <taxon>Cantharellales</taxon>
        <taxon>Ceratobasidiaceae</taxon>
        <taxon>Rhizoctonia</taxon>
    </lineage>
</organism>
<dbReference type="GO" id="GO:0016020">
    <property type="term" value="C:membrane"/>
    <property type="evidence" value="ECO:0007669"/>
    <property type="project" value="UniProtKB-SubCell"/>
</dbReference>
<feature type="region of interest" description="Disordered" evidence="15">
    <location>
        <begin position="21"/>
        <end position="40"/>
    </location>
</feature>
<evidence type="ECO:0008006" key="18">
    <source>
        <dbReference type="Google" id="ProtNLM"/>
    </source>
</evidence>
<keyword evidence="6" id="KW-0812">Transmembrane</keyword>
<dbReference type="GO" id="GO:0004497">
    <property type="term" value="F:monooxygenase activity"/>
    <property type="evidence" value="ECO:0007669"/>
    <property type="project" value="UniProtKB-KW"/>
</dbReference>
<comment type="similarity">
    <text evidence="4 14">Belongs to the cytochrome P450 family.</text>
</comment>
<evidence type="ECO:0000256" key="5">
    <source>
        <dbReference type="ARBA" id="ARBA00022617"/>
    </source>
</evidence>
<dbReference type="InterPro" id="IPR036396">
    <property type="entry name" value="Cyt_P450_sf"/>
</dbReference>
<dbReference type="Pfam" id="PF00067">
    <property type="entry name" value="p450"/>
    <property type="match status" value="1"/>
</dbReference>
<evidence type="ECO:0000256" key="9">
    <source>
        <dbReference type="ARBA" id="ARBA00023002"/>
    </source>
</evidence>
<evidence type="ECO:0000256" key="6">
    <source>
        <dbReference type="ARBA" id="ARBA00022692"/>
    </source>
</evidence>
<dbReference type="PROSITE" id="PS00086">
    <property type="entry name" value="CYTOCHROME_P450"/>
    <property type="match status" value="1"/>
</dbReference>
<dbReference type="GO" id="GO:0016705">
    <property type="term" value="F:oxidoreductase activity, acting on paired donors, with incorporation or reduction of molecular oxygen"/>
    <property type="evidence" value="ECO:0007669"/>
    <property type="project" value="InterPro"/>
</dbReference>
<comment type="caution">
    <text evidence="16">The sequence shown here is derived from an EMBL/GenBank/DDBJ whole genome shotgun (WGS) entry which is preliminary data.</text>
</comment>
<evidence type="ECO:0000256" key="10">
    <source>
        <dbReference type="ARBA" id="ARBA00023004"/>
    </source>
</evidence>
<proteinExistence type="inferred from homology"/>
<evidence type="ECO:0000256" key="4">
    <source>
        <dbReference type="ARBA" id="ARBA00010617"/>
    </source>
</evidence>
<evidence type="ECO:0000256" key="1">
    <source>
        <dbReference type="ARBA" id="ARBA00001971"/>
    </source>
</evidence>
<keyword evidence="12" id="KW-0472">Membrane</keyword>
<keyword evidence="7 13" id="KW-0479">Metal-binding</keyword>
<dbReference type="PANTHER" id="PTHR46300:SF2">
    <property type="entry name" value="CYTOCHROME P450 MONOOXYGENASE ALNH-RELATED"/>
    <property type="match status" value="1"/>
</dbReference>
<feature type="binding site" description="axial binding residue" evidence="13">
    <location>
        <position position="57"/>
    </location>
    <ligand>
        <name>heme</name>
        <dbReference type="ChEBI" id="CHEBI:30413"/>
    </ligand>
    <ligandPart>
        <name>Fe</name>
        <dbReference type="ChEBI" id="CHEBI:18248"/>
    </ligandPart>
</feature>
<keyword evidence="9 14" id="KW-0560">Oxidoreductase</keyword>
<dbReference type="EMBL" id="CAJMWS010000322">
    <property type="protein sequence ID" value="CAE6422456.1"/>
    <property type="molecule type" value="Genomic_DNA"/>
</dbReference>
<evidence type="ECO:0000256" key="3">
    <source>
        <dbReference type="ARBA" id="ARBA00005179"/>
    </source>
</evidence>
<dbReference type="Gene3D" id="1.10.630.10">
    <property type="entry name" value="Cytochrome P450"/>
    <property type="match status" value="1"/>
</dbReference>
<dbReference type="GO" id="GO:0005506">
    <property type="term" value="F:iron ion binding"/>
    <property type="evidence" value="ECO:0007669"/>
    <property type="project" value="InterPro"/>
</dbReference>
<feature type="non-terminal residue" evidence="16">
    <location>
        <position position="1"/>
    </location>
</feature>